<dbReference type="EMBL" id="VCKW01000053">
    <property type="protein sequence ID" value="TMR02218.1"/>
    <property type="molecule type" value="Genomic_DNA"/>
</dbReference>
<comment type="cofactor">
    <cofactor evidence="1">
        <name>heme b</name>
        <dbReference type="ChEBI" id="CHEBI:60344"/>
    </cofactor>
</comment>
<evidence type="ECO:0000256" key="3">
    <source>
        <dbReference type="ARBA" id="ARBA00023004"/>
    </source>
</evidence>
<evidence type="ECO:0000313" key="6">
    <source>
        <dbReference type="EMBL" id="TMR02218.1"/>
    </source>
</evidence>
<reference evidence="6 7" key="1">
    <citation type="submission" date="2019-05" db="EMBL/GenBank/DDBJ databases">
        <title>Draft genome sequence of Actinomadura sp. 14C53.</title>
        <authorList>
            <person name="Saricaoglu S."/>
            <person name="Isik K."/>
        </authorList>
    </citation>
    <scope>NUCLEOTIDE SEQUENCE [LARGE SCALE GENOMIC DNA]</scope>
    <source>
        <strain evidence="6 7">14C53</strain>
    </source>
</reference>
<dbReference type="OrthoDB" id="9800505at2"/>
<accession>A0A5C4JDT0</accession>
<dbReference type="InterPro" id="IPR012347">
    <property type="entry name" value="Ferritin-like"/>
</dbReference>
<dbReference type="InterPro" id="IPR008331">
    <property type="entry name" value="Ferritin_DPS_dom"/>
</dbReference>
<keyword evidence="2" id="KW-0409">Iron storage</keyword>
<feature type="domain" description="Ferritin/DPS" evidence="5">
    <location>
        <begin position="22"/>
        <end position="162"/>
    </location>
</feature>
<evidence type="ECO:0000256" key="2">
    <source>
        <dbReference type="ARBA" id="ARBA00022434"/>
    </source>
</evidence>
<evidence type="ECO:0000256" key="1">
    <source>
        <dbReference type="ARBA" id="ARBA00001970"/>
    </source>
</evidence>
<evidence type="ECO:0000259" key="5">
    <source>
        <dbReference type="Pfam" id="PF00210"/>
    </source>
</evidence>
<dbReference type="NCBIfam" id="NF009990">
    <property type="entry name" value="PRK13456.1"/>
    <property type="match status" value="1"/>
</dbReference>
<dbReference type="AlphaFoldDB" id="A0A5C4JDT0"/>
<organism evidence="6 7">
    <name type="scientific">Actinomadura soli</name>
    <dbReference type="NCBI Taxonomy" id="2508997"/>
    <lineage>
        <taxon>Bacteria</taxon>
        <taxon>Bacillati</taxon>
        <taxon>Actinomycetota</taxon>
        <taxon>Actinomycetes</taxon>
        <taxon>Streptosporangiales</taxon>
        <taxon>Thermomonosporaceae</taxon>
        <taxon>Actinomadura</taxon>
    </lineage>
</organism>
<feature type="compositionally biased region" description="Low complexity" evidence="4">
    <location>
        <begin position="173"/>
        <end position="187"/>
    </location>
</feature>
<dbReference type="InterPro" id="IPR014490">
    <property type="entry name" value="Dps-like"/>
</dbReference>
<dbReference type="PIRSF" id="PIRSF018063">
    <property type="entry name" value="Ferrtn_UCP018063"/>
    <property type="match status" value="1"/>
</dbReference>
<evidence type="ECO:0000256" key="4">
    <source>
        <dbReference type="SAM" id="MobiDB-lite"/>
    </source>
</evidence>
<proteinExistence type="predicted"/>
<dbReference type="Gene3D" id="1.20.1260.10">
    <property type="match status" value="1"/>
</dbReference>
<comment type="caution">
    <text evidence="6">The sequence shown here is derived from an EMBL/GenBank/DDBJ whole genome shotgun (WGS) entry which is preliminary data.</text>
</comment>
<dbReference type="Pfam" id="PF00210">
    <property type="entry name" value="Ferritin"/>
    <property type="match status" value="1"/>
</dbReference>
<sequence length="195" mass="21720">MSGIARELVERAGVDVDVLIQRLTAAARAKLAAHYRYTILHAGLATLMGARLQELLMDVRAEHHNHFDVLVTRIYELDGRLPDDLGHFAATDLADENLPDGIGDSPDALVTALIDSTRRATRIYTHLCELTEDKDLRTYDLAQAILFEESEHEAWFYEFLGTGPPPRFQRGFRGRSPYVTRLPASDPADPDAPGP</sequence>
<dbReference type="GO" id="GO:0006879">
    <property type="term" value="P:intracellular iron ion homeostasis"/>
    <property type="evidence" value="ECO:0007669"/>
    <property type="project" value="UniProtKB-KW"/>
</dbReference>
<feature type="region of interest" description="Disordered" evidence="4">
    <location>
        <begin position="173"/>
        <end position="195"/>
    </location>
</feature>
<dbReference type="InterPro" id="IPR009078">
    <property type="entry name" value="Ferritin-like_SF"/>
</dbReference>
<dbReference type="GO" id="GO:0004322">
    <property type="term" value="F:ferroxidase activity"/>
    <property type="evidence" value="ECO:0007669"/>
    <property type="project" value="TreeGrafter"/>
</dbReference>
<dbReference type="SUPFAM" id="SSF47240">
    <property type="entry name" value="Ferritin-like"/>
    <property type="match status" value="1"/>
</dbReference>
<dbReference type="GO" id="GO:0005829">
    <property type="term" value="C:cytosol"/>
    <property type="evidence" value="ECO:0007669"/>
    <property type="project" value="TreeGrafter"/>
</dbReference>
<evidence type="ECO:0000313" key="7">
    <source>
        <dbReference type="Proteomes" id="UP000309174"/>
    </source>
</evidence>
<dbReference type="GO" id="GO:0008199">
    <property type="term" value="F:ferric iron binding"/>
    <property type="evidence" value="ECO:0007669"/>
    <property type="project" value="InterPro"/>
</dbReference>
<dbReference type="GO" id="GO:0020037">
    <property type="term" value="F:heme binding"/>
    <property type="evidence" value="ECO:0007669"/>
    <property type="project" value="TreeGrafter"/>
</dbReference>
<keyword evidence="7" id="KW-1185">Reference proteome</keyword>
<name>A0A5C4JDT0_9ACTN</name>
<dbReference type="PANTHER" id="PTHR30295">
    <property type="entry name" value="BACTERIOFERRITIN"/>
    <property type="match status" value="1"/>
</dbReference>
<gene>
    <name evidence="6" type="ORF">ETD83_13050</name>
</gene>
<dbReference type="Proteomes" id="UP000309174">
    <property type="component" value="Unassembled WGS sequence"/>
</dbReference>
<dbReference type="RefSeq" id="WP_138645365.1">
    <property type="nucleotide sequence ID" value="NZ_VCKW01000053.1"/>
</dbReference>
<dbReference type="PANTHER" id="PTHR30295:SF1">
    <property type="entry name" value="DNA PROTECTION DURING STARVATION PROTEIN"/>
    <property type="match status" value="1"/>
</dbReference>
<protein>
    <submittedName>
        <fullName evidence="6">DNA protection protein DPS</fullName>
    </submittedName>
</protein>
<keyword evidence="3" id="KW-0408">Iron</keyword>